<dbReference type="GO" id="GO:0140662">
    <property type="term" value="F:ATP-dependent protein folding chaperone"/>
    <property type="evidence" value="ECO:0007669"/>
    <property type="project" value="InterPro"/>
</dbReference>
<organism evidence="3 4">
    <name type="scientific">Acanthamoeba castellanii (strain ATCC 30010 / Neff)</name>
    <dbReference type="NCBI Taxonomy" id="1257118"/>
    <lineage>
        <taxon>Eukaryota</taxon>
        <taxon>Amoebozoa</taxon>
        <taxon>Discosea</taxon>
        <taxon>Longamoebia</taxon>
        <taxon>Centramoebida</taxon>
        <taxon>Acanthamoebidae</taxon>
        <taxon>Acanthamoeba</taxon>
    </lineage>
</organism>
<dbReference type="InterPro" id="IPR013126">
    <property type="entry name" value="Hsp_70_fam"/>
</dbReference>
<dbReference type="PANTHER" id="PTHR19375">
    <property type="entry name" value="HEAT SHOCK PROTEIN 70KDA"/>
    <property type="match status" value="1"/>
</dbReference>
<keyword evidence="4" id="KW-1185">Reference proteome</keyword>
<dbReference type="AlphaFoldDB" id="L8H8L7"/>
<dbReference type="PRINTS" id="PR00301">
    <property type="entry name" value="HEATSHOCK70"/>
</dbReference>
<reference evidence="3 4" key="1">
    <citation type="journal article" date="2013" name="Genome Biol.">
        <title>Genome of Acanthamoeba castellanii highlights extensive lateral gene transfer and early evolution of tyrosine kinase signaling.</title>
        <authorList>
            <person name="Clarke M."/>
            <person name="Lohan A.J."/>
            <person name="Liu B."/>
            <person name="Lagkouvardos I."/>
            <person name="Roy S."/>
            <person name="Zafar N."/>
            <person name="Bertelli C."/>
            <person name="Schilde C."/>
            <person name="Kianianmomeni A."/>
            <person name="Burglin T.R."/>
            <person name="Frech C."/>
            <person name="Turcotte B."/>
            <person name="Kopec K.O."/>
            <person name="Synnott J.M."/>
            <person name="Choo C."/>
            <person name="Paponov I."/>
            <person name="Finkler A."/>
            <person name="Soon Heng Tan C."/>
            <person name="Hutchins A.P."/>
            <person name="Weinmeier T."/>
            <person name="Rattei T."/>
            <person name="Chu J.S."/>
            <person name="Gimenez G."/>
            <person name="Irimia M."/>
            <person name="Rigden D.J."/>
            <person name="Fitzpatrick D.A."/>
            <person name="Lorenzo-Morales J."/>
            <person name="Bateman A."/>
            <person name="Chiu C.H."/>
            <person name="Tang P."/>
            <person name="Hegemann P."/>
            <person name="Fromm H."/>
            <person name="Raoult D."/>
            <person name="Greub G."/>
            <person name="Miranda-Saavedra D."/>
            <person name="Chen N."/>
            <person name="Nash P."/>
            <person name="Ginger M.L."/>
            <person name="Horn M."/>
            <person name="Schaap P."/>
            <person name="Caler L."/>
            <person name="Loftus B."/>
        </authorList>
    </citation>
    <scope>NUCLEOTIDE SEQUENCE [LARGE SCALE GENOMIC DNA]</scope>
    <source>
        <strain evidence="3 4">Neff</strain>
    </source>
</reference>
<dbReference type="RefSeq" id="XP_004344214.1">
    <property type="nucleotide sequence ID" value="XM_004344164.1"/>
</dbReference>
<name>L8H8L7_ACACF</name>
<dbReference type="GeneID" id="14921681"/>
<dbReference type="Gene3D" id="3.30.420.40">
    <property type="match status" value="2"/>
</dbReference>
<accession>L8H8L7</accession>
<protein>
    <submittedName>
        <fullName evidence="3">Chaperone protein dnak, putative</fullName>
    </submittedName>
</protein>
<proteinExistence type="predicted"/>
<dbReference type="Gene3D" id="3.90.640.10">
    <property type="entry name" value="Actin, Chain A, domain 4"/>
    <property type="match status" value="1"/>
</dbReference>
<dbReference type="KEGG" id="acan:ACA1_055970"/>
<evidence type="ECO:0000256" key="2">
    <source>
        <dbReference type="ARBA" id="ARBA00022840"/>
    </source>
</evidence>
<dbReference type="GO" id="GO:0005524">
    <property type="term" value="F:ATP binding"/>
    <property type="evidence" value="ECO:0007669"/>
    <property type="project" value="UniProtKB-KW"/>
</dbReference>
<dbReference type="InterPro" id="IPR043129">
    <property type="entry name" value="ATPase_NBD"/>
</dbReference>
<dbReference type="STRING" id="1257118.L8H8L7"/>
<dbReference type="Pfam" id="PF00012">
    <property type="entry name" value="HSP70"/>
    <property type="match status" value="1"/>
</dbReference>
<dbReference type="VEuPathDB" id="AmoebaDB:ACA1_055970"/>
<sequence length="381" mass="41037">MGTTKTCAAVLVNKGKPLWVDNADVVARLPSMVAFSQDPATGESTVLVGDQAKRQRDSNPRGTIFGFMPLLGGRHDSEEVAKLKQRVPYDIVKAPNGSGDAWVAIGGQAHSPAQIATFIIEKCKQSAEKHMGHPITEAIFAVPTYLNIDEATTTQIKEAARVAGLNVFRFVHGHVAALMGTAFWHMNYGKPQRVAVFELGGGACSVSFFEMTDFGLCELTSSSSDAFLGGEDFDATVLQYLMDELKKRKNEAVDLSLLDVAAIRQLREGAERAKKALDSVPTTEIDLPAAVTGDKHLTARLTRDHFNQLTKPLVDRTATLCELALKAAGPKKVDQVLLVGGMTRTPAVVEKVKEVFGLNPMEVPNPDEVVGVAIQGNVLQC</sequence>
<gene>
    <name evidence="3" type="ORF">ACA1_055970</name>
</gene>
<evidence type="ECO:0000313" key="4">
    <source>
        <dbReference type="Proteomes" id="UP000011083"/>
    </source>
</evidence>
<evidence type="ECO:0000313" key="3">
    <source>
        <dbReference type="EMBL" id="ELR20811.1"/>
    </source>
</evidence>
<keyword evidence="1" id="KW-0547">Nucleotide-binding</keyword>
<dbReference type="SUPFAM" id="SSF53067">
    <property type="entry name" value="Actin-like ATPase domain"/>
    <property type="match status" value="2"/>
</dbReference>
<keyword evidence="2" id="KW-0067">ATP-binding</keyword>
<dbReference type="Proteomes" id="UP000011083">
    <property type="component" value="Unassembled WGS sequence"/>
</dbReference>
<dbReference type="EMBL" id="KB007909">
    <property type="protein sequence ID" value="ELR20811.1"/>
    <property type="molecule type" value="Genomic_DNA"/>
</dbReference>
<dbReference type="FunFam" id="3.90.640.10:FF:000003">
    <property type="entry name" value="Molecular chaperone DnaK"/>
    <property type="match status" value="1"/>
</dbReference>
<evidence type="ECO:0000256" key="1">
    <source>
        <dbReference type="ARBA" id="ARBA00022741"/>
    </source>
</evidence>
<dbReference type="OMA" id="GGMFITR"/>